<evidence type="ECO:0008006" key="3">
    <source>
        <dbReference type="Google" id="ProtNLM"/>
    </source>
</evidence>
<dbReference type="EMBL" id="PVYX01000001">
    <property type="protein sequence ID" value="PRX56990.1"/>
    <property type="molecule type" value="Genomic_DNA"/>
</dbReference>
<protein>
    <recommendedName>
        <fullName evidence="3">Tetratricopeptide repeat protein</fullName>
    </recommendedName>
</protein>
<accession>A0A2T0MHD7</accession>
<dbReference type="Gene3D" id="1.25.40.10">
    <property type="entry name" value="Tetratricopeptide repeat domain"/>
    <property type="match status" value="2"/>
</dbReference>
<dbReference type="RefSeq" id="WP_106143916.1">
    <property type="nucleotide sequence ID" value="NZ_PVYX01000001.1"/>
</dbReference>
<dbReference type="Proteomes" id="UP000237640">
    <property type="component" value="Unassembled WGS sequence"/>
</dbReference>
<dbReference type="OrthoDB" id="1465784at2"/>
<organism evidence="1 2">
    <name type="scientific">Flagellimonas meridianipacifica</name>
    <dbReference type="NCBI Taxonomy" id="1080225"/>
    <lineage>
        <taxon>Bacteria</taxon>
        <taxon>Pseudomonadati</taxon>
        <taxon>Bacteroidota</taxon>
        <taxon>Flavobacteriia</taxon>
        <taxon>Flavobacteriales</taxon>
        <taxon>Flavobacteriaceae</taxon>
        <taxon>Flagellimonas</taxon>
    </lineage>
</organism>
<gene>
    <name evidence="1" type="ORF">CLV81_0991</name>
</gene>
<sequence>MKRRIWWALLIFCVPLGIWAQEEESAELFLEEYTDEFQNLFFEALKQKGIQNYDRATEKLLECKNLQPDNVVVDYELARAYFLDKKYNLAQGYAILALEIEPENYWYLEHFISILDKQGNTIDAFSDRIPLKNADLQENLAKVYFNKGKYREALRQLDNLPKTISTNRLRQRIEDSLQRRRITKTVIVDKSPVKEDPIEQYKKRIDGLISTSDFKTLQVVSKEAIETYPLQPYFQYGYGLALTKTNQKQKGIEILEGALDVIFDNNALKNSIYKALSETFASMGNDKKANEYANKIQSGS</sequence>
<name>A0A2T0MHD7_9FLAO</name>
<evidence type="ECO:0000313" key="1">
    <source>
        <dbReference type="EMBL" id="PRX56990.1"/>
    </source>
</evidence>
<evidence type="ECO:0000313" key="2">
    <source>
        <dbReference type="Proteomes" id="UP000237640"/>
    </source>
</evidence>
<dbReference type="AlphaFoldDB" id="A0A2T0MHD7"/>
<dbReference type="SUPFAM" id="SSF48452">
    <property type="entry name" value="TPR-like"/>
    <property type="match status" value="1"/>
</dbReference>
<dbReference type="InterPro" id="IPR011990">
    <property type="entry name" value="TPR-like_helical_dom_sf"/>
</dbReference>
<reference evidence="1 2" key="1">
    <citation type="submission" date="2018-03" db="EMBL/GenBank/DDBJ databases">
        <title>Genomic Encyclopedia of Archaeal and Bacterial Type Strains, Phase II (KMG-II): from individual species to whole genera.</title>
        <authorList>
            <person name="Goeker M."/>
        </authorList>
    </citation>
    <scope>NUCLEOTIDE SEQUENCE [LARGE SCALE GENOMIC DNA]</scope>
    <source>
        <strain evidence="1 2">DSM 25027</strain>
    </source>
</reference>
<keyword evidence="2" id="KW-1185">Reference proteome</keyword>
<comment type="caution">
    <text evidence="1">The sequence shown here is derived from an EMBL/GenBank/DDBJ whole genome shotgun (WGS) entry which is preliminary data.</text>
</comment>
<proteinExistence type="predicted"/>